<dbReference type="OrthoDB" id="7283421at2"/>
<dbReference type="AlphaFoldDB" id="A0A0D6MLH9"/>
<name>A0A0D6MLH9_9PROT</name>
<gene>
    <name evidence="1" type="ORF">Tasa_024_015</name>
</gene>
<accession>A0A0D6MLH9</accession>
<evidence type="ECO:0000313" key="2">
    <source>
        <dbReference type="Proteomes" id="UP000032679"/>
    </source>
</evidence>
<dbReference type="EMBL" id="BALE01000024">
    <property type="protein sequence ID" value="GAN54549.1"/>
    <property type="molecule type" value="Genomic_DNA"/>
</dbReference>
<reference evidence="1 2" key="1">
    <citation type="submission" date="2012-10" db="EMBL/GenBank/DDBJ databases">
        <title>Genome sequencing of Tanticharoenia sakaeratensis NBRC 103193.</title>
        <authorList>
            <person name="Azuma Y."/>
            <person name="Hadano H."/>
            <person name="Hirakawa H."/>
            <person name="Matsushita K."/>
        </authorList>
    </citation>
    <scope>NUCLEOTIDE SEQUENCE [LARGE SCALE GENOMIC DNA]</scope>
    <source>
        <strain evidence="1 2">NBRC 103193</strain>
    </source>
</reference>
<organism evidence="1 2">
    <name type="scientific">Tanticharoenia sakaeratensis NBRC 103193</name>
    <dbReference type="NCBI Taxonomy" id="1231623"/>
    <lineage>
        <taxon>Bacteria</taxon>
        <taxon>Pseudomonadati</taxon>
        <taxon>Pseudomonadota</taxon>
        <taxon>Alphaproteobacteria</taxon>
        <taxon>Acetobacterales</taxon>
        <taxon>Acetobacteraceae</taxon>
        <taxon>Tanticharoenia</taxon>
    </lineage>
</organism>
<proteinExistence type="predicted"/>
<keyword evidence="2" id="KW-1185">Reference proteome</keyword>
<sequence length="203" mass="22495">MSDTGPRYWLMDWHGRVMDHDPVQDRLVMQDITVDRYPGIWFTCEDPEQRPMPIDLRKTVSLPSPLPRLTAIETGDGLVGLRDEEAERAGRAGPYAKSVNMGPFELGSNVLAGWERFAIISEPMLHGILILAQPHLSEIRDEDGQSLPPLGIIPEIRCEIGDICVPVVAMRPALEQVAGLASGTDLAIELASEPARRITVRRL</sequence>
<dbReference type="Proteomes" id="UP000032679">
    <property type="component" value="Unassembled WGS sequence"/>
</dbReference>
<evidence type="ECO:0000313" key="1">
    <source>
        <dbReference type="EMBL" id="GAN54549.1"/>
    </source>
</evidence>
<dbReference type="STRING" id="1231623.Tasa_024_015"/>
<comment type="caution">
    <text evidence="1">The sequence shown here is derived from an EMBL/GenBank/DDBJ whole genome shotgun (WGS) entry which is preliminary data.</text>
</comment>
<dbReference type="RefSeq" id="WP_048849091.1">
    <property type="nucleotide sequence ID" value="NZ_BALE01000024.1"/>
</dbReference>
<protein>
    <submittedName>
        <fullName evidence="1">Uncharacterized protein</fullName>
    </submittedName>
</protein>